<dbReference type="EMBL" id="JAMLDX010000039">
    <property type="protein sequence ID" value="MCP3733232.1"/>
    <property type="molecule type" value="Genomic_DNA"/>
</dbReference>
<comment type="caution">
    <text evidence="1">The sequence shown here is derived from an EMBL/GenBank/DDBJ whole genome shotgun (WGS) entry which is preliminary data.</text>
</comment>
<reference evidence="1" key="1">
    <citation type="submission" date="2022-05" db="EMBL/GenBank/DDBJ databases">
        <title>Sphingomonas sp. strain MG17 Genome sequencing and assembly.</title>
        <authorList>
            <person name="Kim I."/>
        </authorList>
    </citation>
    <scope>NUCLEOTIDE SEQUENCE</scope>
    <source>
        <strain evidence="1">MG17</strain>
    </source>
</reference>
<proteinExistence type="predicted"/>
<dbReference type="RefSeq" id="WP_254297446.1">
    <property type="nucleotide sequence ID" value="NZ_JAMLDX010000039.1"/>
</dbReference>
<organism evidence="1 2">
    <name type="scientific">Sphingomonas tagetis</name>
    <dbReference type="NCBI Taxonomy" id="2949092"/>
    <lineage>
        <taxon>Bacteria</taxon>
        <taxon>Pseudomonadati</taxon>
        <taxon>Pseudomonadota</taxon>
        <taxon>Alphaproteobacteria</taxon>
        <taxon>Sphingomonadales</taxon>
        <taxon>Sphingomonadaceae</taxon>
        <taxon>Sphingomonas</taxon>
    </lineage>
</organism>
<gene>
    <name evidence="1" type="ORF">M9978_22770</name>
</gene>
<accession>A0A9X2HN43</accession>
<dbReference type="Proteomes" id="UP001139451">
    <property type="component" value="Unassembled WGS sequence"/>
</dbReference>
<evidence type="ECO:0000313" key="1">
    <source>
        <dbReference type="EMBL" id="MCP3733232.1"/>
    </source>
</evidence>
<keyword evidence="2" id="KW-1185">Reference proteome</keyword>
<sequence length="79" mass="8713">MSQPVSRILHPFDVARHPSLEPEVKCAILARWASDRSAVRDNPALRSRPGARSAVSIDEVLAALRSLDAQKRPSEATRQ</sequence>
<protein>
    <submittedName>
        <fullName evidence="1">Uncharacterized protein</fullName>
    </submittedName>
</protein>
<dbReference type="AlphaFoldDB" id="A0A9X2HN43"/>
<evidence type="ECO:0000313" key="2">
    <source>
        <dbReference type="Proteomes" id="UP001139451"/>
    </source>
</evidence>
<name>A0A9X2HN43_9SPHN</name>